<dbReference type="EMBL" id="BSYO01000026">
    <property type="protein sequence ID" value="GMH23320.1"/>
    <property type="molecule type" value="Genomic_DNA"/>
</dbReference>
<comment type="caution">
    <text evidence="2">The sequence shown here is derived from an EMBL/GenBank/DDBJ whole genome shotgun (WGS) entry which is preliminary data.</text>
</comment>
<keyword evidence="3" id="KW-1185">Reference proteome</keyword>
<evidence type="ECO:0000256" key="1">
    <source>
        <dbReference type="SAM" id="MobiDB-lite"/>
    </source>
</evidence>
<protein>
    <submittedName>
        <fullName evidence="2">Uncharacterized protein</fullName>
    </submittedName>
</protein>
<dbReference type="PANTHER" id="PTHR47303:SF1">
    <property type="entry name" value="NF-KAPPA-B INHIBITOR BETA"/>
    <property type="match status" value="1"/>
</dbReference>
<dbReference type="Proteomes" id="UP001279734">
    <property type="component" value="Unassembled WGS sequence"/>
</dbReference>
<feature type="compositionally biased region" description="Pro residues" evidence="1">
    <location>
        <begin position="41"/>
        <end position="51"/>
    </location>
</feature>
<feature type="compositionally biased region" description="Basic and acidic residues" evidence="1">
    <location>
        <begin position="1"/>
        <end position="12"/>
    </location>
</feature>
<proteinExistence type="predicted"/>
<dbReference type="SMART" id="SM00248">
    <property type="entry name" value="ANK"/>
    <property type="match status" value="2"/>
</dbReference>
<gene>
    <name evidence="2" type="ORF">Nepgr_025163</name>
</gene>
<dbReference type="PANTHER" id="PTHR47303">
    <property type="match status" value="1"/>
</dbReference>
<dbReference type="Gene3D" id="1.25.40.20">
    <property type="entry name" value="Ankyrin repeat-containing domain"/>
    <property type="match status" value="2"/>
</dbReference>
<name>A0AAD3T5A8_NEPGR</name>
<dbReference type="InterPro" id="IPR002110">
    <property type="entry name" value="Ankyrin_rpt"/>
</dbReference>
<dbReference type="AlphaFoldDB" id="A0AAD3T5A8"/>
<evidence type="ECO:0000313" key="3">
    <source>
        <dbReference type="Proteomes" id="UP001279734"/>
    </source>
</evidence>
<sequence length="318" mass="35843">MATSSEEDRSRDNIPPLDADPLFLVDRHSQEDGDDEEQPQLVPPSPVPAPVPVPVRDGQQTFALPSGNEMYMWPNATPVGINVEARYLPLYQAALKGDWKRAKMFIWQYPGAVRARISIFSMTALHVAAGQQHWHFVERLMDLMLPEDHKMRDVGGYTALHYATKAGCLHTVKAMVRKNPRLVQIPDKYGQVPLHIAVGSSTSPGQKEVAWYLAIVTKDEYPHFPFGDPWGPVLILDVIFAEYFDIALFLIKRYPHLAPACPTDRHILNMLTRTPFAFQSQSKLGFWESLIYPCRCQTVDSIALDMDRGTSTLCKATL</sequence>
<feature type="region of interest" description="Disordered" evidence="1">
    <location>
        <begin position="1"/>
        <end position="51"/>
    </location>
</feature>
<reference evidence="2" key="1">
    <citation type="submission" date="2023-05" db="EMBL/GenBank/DDBJ databases">
        <title>Nepenthes gracilis genome sequencing.</title>
        <authorList>
            <person name="Fukushima K."/>
        </authorList>
    </citation>
    <scope>NUCLEOTIDE SEQUENCE</scope>
    <source>
        <strain evidence="2">SING2019-196</strain>
    </source>
</reference>
<accession>A0AAD3T5A8</accession>
<dbReference type="Pfam" id="PF12796">
    <property type="entry name" value="Ank_2"/>
    <property type="match status" value="1"/>
</dbReference>
<evidence type="ECO:0000313" key="2">
    <source>
        <dbReference type="EMBL" id="GMH23320.1"/>
    </source>
</evidence>
<dbReference type="SUPFAM" id="SSF48403">
    <property type="entry name" value="Ankyrin repeat"/>
    <property type="match status" value="1"/>
</dbReference>
<organism evidence="2 3">
    <name type="scientific">Nepenthes gracilis</name>
    <name type="common">Slender pitcher plant</name>
    <dbReference type="NCBI Taxonomy" id="150966"/>
    <lineage>
        <taxon>Eukaryota</taxon>
        <taxon>Viridiplantae</taxon>
        <taxon>Streptophyta</taxon>
        <taxon>Embryophyta</taxon>
        <taxon>Tracheophyta</taxon>
        <taxon>Spermatophyta</taxon>
        <taxon>Magnoliopsida</taxon>
        <taxon>eudicotyledons</taxon>
        <taxon>Gunneridae</taxon>
        <taxon>Pentapetalae</taxon>
        <taxon>Caryophyllales</taxon>
        <taxon>Nepenthaceae</taxon>
        <taxon>Nepenthes</taxon>
    </lineage>
</organism>
<dbReference type="InterPro" id="IPR036770">
    <property type="entry name" value="Ankyrin_rpt-contain_sf"/>
</dbReference>